<evidence type="ECO:0000313" key="2">
    <source>
        <dbReference type="Proteomes" id="UP000077202"/>
    </source>
</evidence>
<keyword evidence="2" id="KW-1185">Reference proteome</keyword>
<dbReference type="AlphaFoldDB" id="A0A176WD48"/>
<dbReference type="Proteomes" id="UP000077202">
    <property type="component" value="Unassembled WGS sequence"/>
</dbReference>
<dbReference type="EMBL" id="LVLJ01001188">
    <property type="protein sequence ID" value="OAE31037.1"/>
    <property type="molecule type" value="Genomic_DNA"/>
</dbReference>
<protein>
    <recommendedName>
        <fullName evidence="3">DDE-1 domain-containing protein</fullName>
    </recommendedName>
</protein>
<comment type="caution">
    <text evidence="1">The sequence shown here is derived from an EMBL/GenBank/DDBJ whole genome shotgun (WGS) entry which is preliminary data.</text>
</comment>
<reference evidence="1" key="1">
    <citation type="submission" date="2016-03" db="EMBL/GenBank/DDBJ databases">
        <title>Mechanisms controlling the formation of the plant cell surface in tip-growing cells are functionally conserved among land plants.</title>
        <authorList>
            <person name="Honkanen S."/>
            <person name="Jones V.A."/>
            <person name="Morieri G."/>
            <person name="Champion C."/>
            <person name="Hetherington A.J."/>
            <person name="Kelly S."/>
            <person name="Saint-Marcoux D."/>
            <person name="Proust H."/>
            <person name="Prescott H."/>
            <person name="Dolan L."/>
        </authorList>
    </citation>
    <scope>NUCLEOTIDE SEQUENCE [LARGE SCALE GENOMIC DNA]</scope>
    <source>
        <tissue evidence="1">Whole gametophyte</tissue>
    </source>
</reference>
<gene>
    <name evidence="1" type="ORF">AXG93_1502s1390</name>
</gene>
<organism evidence="1 2">
    <name type="scientific">Marchantia polymorpha subsp. ruderalis</name>
    <dbReference type="NCBI Taxonomy" id="1480154"/>
    <lineage>
        <taxon>Eukaryota</taxon>
        <taxon>Viridiplantae</taxon>
        <taxon>Streptophyta</taxon>
        <taxon>Embryophyta</taxon>
        <taxon>Marchantiophyta</taxon>
        <taxon>Marchantiopsida</taxon>
        <taxon>Marchantiidae</taxon>
        <taxon>Marchantiales</taxon>
        <taxon>Marchantiaceae</taxon>
        <taxon>Marchantia</taxon>
    </lineage>
</organism>
<evidence type="ECO:0008006" key="3">
    <source>
        <dbReference type="Google" id="ProtNLM"/>
    </source>
</evidence>
<proteinExistence type="predicted"/>
<accession>A0A176WD48</accession>
<sequence>MQAVTTNIEEIQHKVASFQPADVYNMDESGLFYEYAPDRTIAQYRLEAIDWAKTAWNEITLVTIHNCFRHAKVGRPLHTLSHLNQVMNALQAAPQAHENGDVTDVEVDAIEHEIAAGIQAMGVAAPIHVKDFINPSGEEESSLEDLTDEELVQMVSNKSTGEEDLEEDQATDPPQKITKEKLSYLTEVMKLLSLSNPSHVQCNTVLCTLQ</sequence>
<evidence type="ECO:0000313" key="1">
    <source>
        <dbReference type="EMBL" id="OAE31037.1"/>
    </source>
</evidence>
<name>A0A176WD48_MARPO</name>